<dbReference type="CDD" id="cd02883">
    <property type="entry name" value="NUDIX_Hydrolase"/>
    <property type="match status" value="1"/>
</dbReference>
<evidence type="ECO:0000256" key="2">
    <source>
        <dbReference type="ARBA" id="ARBA00022801"/>
    </source>
</evidence>
<dbReference type="InterPro" id="IPR020084">
    <property type="entry name" value="NUDIX_hydrolase_CS"/>
</dbReference>
<name>A0A3M7TYZ8_9BACI</name>
<sequence length="140" mass="15832">MNRVDVVYSLIVNEERTKVLMVKNKKYDNWSLPGGSVEKGETLKDAAVREAYEETGLNVEMGDLLSVNEAFMKNDGNHALFFTFAAHAAEGQIEIIDKETIEEAAWVTFHEADERMPYHPNGVEVLLERSVPYHFEGIKG</sequence>
<dbReference type="PROSITE" id="PS51462">
    <property type="entry name" value="NUDIX"/>
    <property type="match status" value="1"/>
</dbReference>
<dbReference type="OrthoDB" id="9787880at2"/>
<dbReference type="PROSITE" id="PS00893">
    <property type="entry name" value="NUDIX_BOX"/>
    <property type="match status" value="1"/>
</dbReference>
<comment type="cofactor">
    <cofactor evidence="1">
        <name>Mg(2+)</name>
        <dbReference type="ChEBI" id="CHEBI:18420"/>
    </cofactor>
</comment>
<accession>A0A3M7TYZ8</accession>
<dbReference type="RefSeq" id="WP_122897170.1">
    <property type="nucleotide sequence ID" value="NZ_RHIB01000001.1"/>
</dbReference>
<dbReference type="EMBL" id="RHIB01000001">
    <property type="protein sequence ID" value="RNA69655.1"/>
    <property type="molecule type" value="Genomic_DNA"/>
</dbReference>
<evidence type="ECO:0000313" key="7">
    <source>
        <dbReference type="Proteomes" id="UP000278746"/>
    </source>
</evidence>
<dbReference type="InterPro" id="IPR020476">
    <property type="entry name" value="Nudix_hydrolase"/>
</dbReference>
<dbReference type="PANTHER" id="PTHR43046">
    <property type="entry name" value="GDP-MANNOSE MANNOSYL HYDROLASE"/>
    <property type="match status" value="1"/>
</dbReference>
<protein>
    <submittedName>
        <fullName evidence="6">NUDIX hydrolase</fullName>
    </submittedName>
</protein>
<evidence type="ECO:0000256" key="3">
    <source>
        <dbReference type="ARBA" id="ARBA00022842"/>
    </source>
</evidence>
<dbReference type="AlphaFoldDB" id="A0A3M7TYZ8"/>
<keyword evidence="2 4" id="KW-0378">Hydrolase</keyword>
<comment type="similarity">
    <text evidence="4">Belongs to the Nudix hydrolase family.</text>
</comment>
<dbReference type="Proteomes" id="UP000278746">
    <property type="component" value="Unassembled WGS sequence"/>
</dbReference>
<dbReference type="GO" id="GO:0016787">
    <property type="term" value="F:hydrolase activity"/>
    <property type="evidence" value="ECO:0007669"/>
    <property type="project" value="UniProtKB-KW"/>
</dbReference>
<dbReference type="PANTHER" id="PTHR43046:SF12">
    <property type="entry name" value="GDP-MANNOSE MANNOSYL HYDROLASE"/>
    <property type="match status" value="1"/>
</dbReference>
<comment type="caution">
    <text evidence="6">The sequence shown here is derived from an EMBL/GenBank/DDBJ whole genome shotgun (WGS) entry which is preliminary data.</text>
</comment>
<evidence type="ECO:0000259" key="5">
    <source>
        <dbReference type="PROSITE" id="PS51462"/>
    </source>
</evidence>
<organism evidence="6 7">
    <name type="scientific">Alteribacter keqinensis</name>
    <dbReference type="NCBI Taxonomy" id="2483800"/>
    <lineage>
        <taxon>Bacteria</taxon>
        <taxon>Bacillati</taxon>
        <taxon>Bacillota</taxon>
        <taxon>Bacilli</taxon>
        <taxon>Bacillales</taxon>
        <taxon>Bacillaceae</taxon>
        <taxon>Alteribacter</taxon>
    </lineage>
</organism>
<gene>
    <name evidence="6" type="ORF">EBO34_06885</name>
</gene>
<keyword evidence="3" id="KW-0460">Magnesium</keyword>
<keyword evidence="7" id="KW-1185">Reference proteome</keyword>
<evidence type="ECO:0000256" key="1">
    <source>
        <dbReference type="ARBA" id="ARBA00001946"/>
    </source>
</evidence>
<proteinExistence type="inferred from homology"/>
<reference evidence="6 7" key="1">
    <citation type="submission" date="2018-10" db="EMBL/GenBank/DDBJ databases">
        <title>Bacillus Keqinensis sp. nov., a moderately halophilic bacterium isolated from a saline-alkaline lake.</title>
        <authorList>
            <person name="Wang H."/>
        </authorList>
    </citation>
    <scope>NUCLEOTIDE SEQUENCE [LARGE SCALE GENOMIC DNA]</scope>
    <source>
        <strain evidence="6 7">KQ-3</strain>
    </source>
</reference>
<dbReference type="PRINTS" id="PR00502">
    <property type="entry name" value="NUDIXFAMILY"/>
</dbReference>
<dbReference type="InterPro" id="IPR000086">
    <property type="entry name" value="NUDIX_hydrolase_dom"/>
</dbReference>
<evidence type="ECO:0000313" key="6">
    <source>
        <dbReference type="EMBL" id="RNA69655.1"/>
    </source>
</evidence>
<dbReference type="Gene3D" id="3.90.79.10">
    <property type="entry name" value="Nucleoside Triphosphate Pyrophosphohydrolase"/>
    <property type="match status" value="1"/>
</dbReference>
<feature type="domain" description="Nudix hydrolase" evidence="5">
    <location>
        <begin position="2"/>
        <end position="129"/>
    </location>
</feature>
<dbReference type="SUPFAM" id="SSF55811">
    <property type="entry name" value="Nudix"/>
    <property type="match status" value="1"/>
</dbReference>
<dbReference type="InterPro" id="IPR015797">
    <property type="entry name" value="NUDIX_hydrolase-like_dom_sf"/>
</dbReference>
<dbReference type="Pfam" id="PF00293">
    <property type="entry name" value="NUDIX"/>
    <property type="match status" value="1"/>
</dbReference>
<evidence type="ECO:0000256" key="4">
    <source>
        <dbReference type="RuleBase" id="RU003476"/>
    </source>
</evidence>